<reference evidence="3" key="1">
    <citation type="submission" date="2021-01" db="EMBL/GenBank/DDBJ databases">
        <authorList>
            <consortium name="Genoscope - CEA"/>
            <person name="William W."/>
        </authorList>
    </citation>
    <scope>NUCLEOTIDE SEQUENCE</scope>
</reference>
<comment type="caution">
    <text evidence="3">The sequence shown here is derived from an EMBL/GenBank/DDBJ whole genome shotgun (WGS) entry which is preliminary data.</text>
</comment>
<evidence type="ECO:0000313" key="3">
    <source>
        <dbReference type="EMBL" id="CAD8082043.1"/>
    </source>
</evidence>
<dbReference type="OMA" id="QMNDNAL"/>
<feature type="compositionally biased region" description="Pro residues" evidence="2">
    <location>
        <begin position="245"/>
        <end position="258"/>
    </location>
</feature>
<feature type="region of interest" description="Disordered" evidence="2">
    <location>
        <begin position="352"/>
        <end position="378"/>
    </location>
</feature>
<feature type="compositionally biased region" description="Polar residues" evidence="2">
    <location>
        <begin position="355"/>
        <end position="378"/>
    </location>
</feature>
<evidence type="ECO:0000256" key="2">
    <source>
        <dbReference type="SAM" id="MobiDB-lite"/>
    </source>
</evidence>
<name>A0A8S1MYC0_PARPR</name>
<protein>
    <recommendedName>
        <fullName evidence="5">C2 NT-type domain-containing protein</fullName>
    </recommendedName>
</protein>
<feature type="compositionally biased region" description="Polar residues" evidence="2">
    <location>
        <begin position="158"/>
        <end position="167"/>
    </location>
</feature>
<evidence type="ECO:0000256" key="1">
    <source>
        <dbReference type="SAM" id="Coils"/>
    </source>
</evidence>
<dbReference type="EMBL" id="CAJJDM010000070">
    <property type="protein sequence ID" value="CAD8082043.1"/>
    <property type="molecule type" value="Genomic_DNA"/>
</dbReference>
<sequence length="450" mass="52225">MNQQKHFKFILQYLEFSSKSDQQQYELTILLKRSTGAAQQVVGKLPIKNPERTMTICRLPIDQVVEFQQRMIKKDGIYTDYNIKFLFYLAGNQLLGDCVINLAYFLDGGAPQDQKQKKPLTSTTDKRAALLFKVIKDSMFESQELPIADVPAPVIGPATQTARTSSTRKIESRTNRARSQSPPKEFKSTIIVSKANEQLVQPTISQSQFQQSQQQQTQQDNLTQKFVQLGEKFQQQKQQQIIQSSPPPPPPPPPPPVPEYDNFKEITDLLSQQEAELEKQIEQLDIHIRSDGKFKKIFDDSTFNNFDISSNDSEIQQWKQKCVEIEEKLNKIQDENQHLTVIIRQQSEQLKKMNQKSQSVQKQINDNPLNQSTTSNQEQYDKTIEKKNQIIKELSNQLLELEKNSNVNVIDQLKSQIIRLEQQMQEKEDQWLTQERIYKDKIIQLLQNTE</sequence>
<feature type="coiled-coil region" evidence="1">
    <location>
        <begin position="263"/>
        <end position="290"/>
    </location>
</feature>
<evidence type="ECO:0000313" key="4">
    <source>
        <dbReference type="Proteomes" id="UP000688137"/>
    </source>
</evidence>
<dbReference type="Proteomes" id="UP000688137">
    <property type="component" value="Unassembled WGS sequence"/>
</dbReference>
<organism evidence="3 4">
    <name type="scientific">Paramecium primaurelia</name>
    <dbReference type="NCBI Taxonomy" id="5886"/>
    <lineage>
        <taxon>Eukaryota</taxon>
        <taxon>Sar</taxon>
        <taxon>Alveolata</taxon>
        <taxon>Ciliophora</taxon>
        <taxon>Intramacronucleata</taxon>
        <taxon>Oligohymenophorea</taxon>
        <taxon>Peniculida</taxon>
        <taxon>Parameciidae</taxon>
        <taxon>Paramecium</taxon>
    </lineage>
</organism>
<gene>
    <name evidence="3" type="ORF">PPRIM_AZ9-3.1.T0670044</name>
</gene>
<accession>A0A8S1MYC0</accession>
<keyword evidence="4" id="KW-1185">Reference proteome</keyword>
<feature type="region of interest" description="Disordered" evidence="2">
    <location>
        <begin position="156"/>
        <end position="186"/>
    </location>
</feature>
<proteinExistence type="predicted"/>
<dbReference type="AlphaFoldDB" id="A0A8S1MYC0"/>
<keyword evidence="1" id="KW-0175">Coiled coil</keyword>
<feature type="region of interest" description="Disordered" evidence="2">
    <location>
        <begin position="236"/>
        <end position="261"/>
    </location>
</feature>
<evidence type="ECO:0008006" key="5">
    <source>
        <dbReference type="Google" id="ProtNLM"/>
    </source>
</evidence>